<feature type="domain" description="Activator of Hsp90 ATPase homologue 1/2-like C-terminal" evidence="2">
    <location>
        <begin position="26"/>
        <end position="162"/>
    </location>
</feature>
<evidence type="ECO:0000313" key="3">
    <source>
        <dbReference type="EMBL" id="GGE16814.1"/>
    </source>
</evidence>
<keyword evidence="4" id="KW-1185">Reference proteome</keyword>
<evidence type="ECO:0000259" key="2">
    <source>
        <dbReference type="Pfam" id="PF08327"/>
    </source>
</evidence>
<dbReference type="AlphaFoldDB" id="A0A916ZX80"/>
<evidence type="ECO:0000313" key="4">
    <source>
        <dbReference type="Proteomes" id="UP000612855"/>
    </source>
</evidence>
<sequence length="167" mass="18796">MRHDPAYRFLADAQSGTIRIRRSFAAPRQMVWDCHTRADLLDQWFAPKPLTTKTAAMDFREGGQWHHAMVAPDGTEYWGIVRFDTINPIDGYTTTDFFSDAGGARNTALPSSTWDVRFEDTETGTRVSTLIAYASPEDLRTVIDMGMEEGMTATLEKLDELLARLTA</sequence>
<reference evidence="4" key="1">
    <citation type="journal article" date="2019" name="Int. J. Syst. Evol. Microbiol.">
        <title>The Global Catalogue of Microorganisms (GCM) 10K type strain sequencing project: providing services to taxonomists for standard genome sequencing and annotation.</title>
        <authorList>
            <consortium name="The Broad Institute Genomics Platform"/>
            <consortium name="The Broad Institute Genome Sequencing Center for Infectious Disease"/>
            <person name="Wu L."/>
            <person name="Ma J."/>
        </authorList>
    </citation>
    <scope>NUCLEOTIDE SEQUENCE [LARGE SCALE GENOMIC DNA]</scope>
    <source>
        <strain evidence="4">CGMCC 1.12664</strain>
    </source>
</reference>
<dbReference type="CDD" id="cd07814">
    <property type="entry name" value="SRPBCC_CalC_Aha1-like"/>
    <property type="match status" value="1"/>
</dbReference>
<dbReference type="EMBL" id="BMFJ01000001">
    <property type="protein sequence ID" value="GGE16814.1"/>
    <property type="molecule type" value="Genomic_DNA"/>
</dbReference>
<evidence type="ECO:0000256" key="1">
    <source>
        <dbReference type="ARBA" id="ARBA00006817"/>
    </source>
</evidence>
<dbReference type="Gene3D" id="3.30.530.20">
    <property type="match status" value="1"/>
</dbReference>
<comment type="similarity">
    <text evidence="1">Belongs to the AHA1 family.</text>
</comment>
<dbReference type="InterPro" id="IPR013538">
    <property type="entry name" value="ASHA1/2-like_C"/>
</dbReference>
<dbReference type="SUPFAM" id="SSF55961">
    <property type="entry name" value="Bet v1-like"/>
    <property type="match status" value="1"/>
</dbReference>
<protein>
    <submittedName>
        <fullName evidence="3">Activator of HSP90 ATPase</fullName>
    </submittedName>
</protein>
<name>A0A916ZX80_9RHOB</name>
<proteinExistence type="inferred from homology"/>
<organism evidence="3 4">
    <name type="scientific">Primorskyibacter flagellatus</name>
    <dbReference type="NCBI Taxonomy" id="1387277"/>
    <lineage>
        <taxon>Bacteria</taxon>
        <taxon>Pseudomonadati</taxon>
        <taxon>Pseudomonadota</taxon>
        <taxon>Alphaproteobacteria</taxon>
        <taxon>Rhodobacterales</taxon>
        <taxon>Roseobacteraceae</taxon>
        <taxon>Primorskyibacter</taxon>
    </lineage>
</organism>
<accession>A0A916ZX80</accession>
<dbReference type="Proteomes" id="UP000612855">
    <property type="component" value="Unassembled WGS sequence"/>
</dbReference>
<dbReference type="Pfam" id="PF08327">
    <property type="entry name" value="AHSA1"/>
    <property type="match status" value="1"/>
</dbReference>
<comment type="caution">
    <text evidence="3">The sequence shown here is derived from an EMBL/GenBank/DDBJ whole genome shotgun (WGS) entry which is preliminary data.</text>
</comment>
<dbReference type="RefSeq" id="WP_188475771.1">
    <property type="nucleotide sequence ID" value="NZ_BMFJ01000001.1"/>
</dbReference>
<gene>
    <name evidence="3" type="ORF">GCM10011360_01980</name>
</gene>
<dbReference type="InterPro" id="IPR023393">
    <property type="entry name" value="START-like_dom_sf"/>
</dbReference>